<protein>
    <submittedName>
        <fullName evidence="3">Transglutaminase family protein</fullName>
    </submittedName>
</protein>
<dbReference type="KEGG" id="dfl:DFE_2731"/>
<evidence type="ECO:0000313" key="3">
    <source>
        <dbReference type="EMBL" id="BBD09457.1"/>
    </source>
</evidence>
<evidence type="ECO:0000313" key="4">
    <source>
        <dbReference type="Proteomes" id="UP000269883"/>
    </source>
</evidence>
<dbReference type="PROSITE" id="PS51257">
    <property type="entry name" value="PROKAR_LIPOPROTEIN"/>
    <property type="match status" value="1"/>
</dbReference>
<dbReference type="EMBL" id="AP017378">
    <property type="protein sequence ID" value="BBD09457.1"/>
    <property type="molecule type" value="Genomic_DNA"/>
</dbReference>
<dbReference type="SUPFAM" id="SSF54001">
    <property type="entry name" value="Cysteine proteinases"/>
    <property type="match status" value="1"/>
</dbReference>
<proteinExistence type="predicted"/>
<keyword evidence="4" id="KW-1185">Reference proteome</keyword>
<feature type="region of interest" description="Disordered" evidence="1">
    <location>
        <begin position="38"/>
        <end position="67"/>
    </location>
</feature>
<feature type="chain" id="PRO_5016395132" evidence="2">
    <location>
        <begin position="25"/>
        <end position="262"/>
    </location>
</feature>
<feature type="signal peptide" evidence="2">
    <location>
        <begin position="1"/>
        <end position="24"/>
    </location>
</feature>
<dbReference type="OrthoDB" id="9804023at2"/>
<dbReference type="AlphaFoldDB" id="A0A2Z6B1Q9"/>
<name>A0A2Z6B1Q9_9BACT</name>
<evidence type="ECO:0000256" key="1">
    <source>
        <dbReference type="SAM" id="MobiDB-lite"/>
    </source>
</evidence>
<sequence length="262" mass="28948">MLKYLLNYVIISLIAGCLACPALGDDVVIEKGDGPVKITIRNTKPKPPSSAPKATGSPQQSTGTANAAPLDQQTTIKIIEEVLAKYSANNKYSELTETQCKQMSEAIWYRLRVKGIDVRLAAGNVGRRITGLGFALYASLANHAWVMAKTPEKGWLALECTNGSIVERKENDLYYTGGVFFATPEAVYRFDGLRRNIINSAKRYETLAAKWNKTYADRRIKPGSELAQRADAEKKTVLKIHEQLNKHVANLESLYNSAQAIK</sequence>
<accession>A0A2Z6B1Q9</accession>
<evidence type="ECO:0000256" key="2">
    <source>
        <dbReference type="SAM" id="SignalP"/>
    </source>
</evidence>
<dbReference type="Proteomes" id="UP000269883">
    <property type="component" value="Chromosome"/>
</dbReference>
<keyword evidence="2" id="KW-0732">Signal</keyword>
<gene>
    <name evidence="3" type="ORF">DFE_2731</name>
</gene>
<dbReference type="RefSeq" id="WP_126380423.1">
    <property type="nucleotide sequence ID" value="NZ_AP017378.1"/>
</dbReference>
<organism evidence="3 4">
    <name type="scientific">Desulfovibrio ferrophilus</name>
    <dbReference type="NCBI Taxonomy" id="241368"/>
    <lineage>
        <taxon>Bacteria</taxon>
        <taxon>Pseudomonadati</taxon>
        <taxon>Thermodesulfobacteriota</taxon>
        <taxon>Desulfovibrionia</taxon>
        <taxon>Desulfovibrionales</taxon>
        <taxon>Desulfovibrionaceae</taxon>
        <taxon>Desulfovibrio</taxon>
    </lineage>
</organism>
<dbReference type="InterPro" id="IPR038765">
    <property type="entry name" value="Papain-like_cys_pep_sf"/>
</dbReference>
<reference evidence="3 4" key="1">
    <citation type="journal article" date="2018" name="Sci. Adv.">
        <title>Multi-heme cytochromes provide a pathway for survival in energy-limited environments.</title>
        <authorList>
            <person name="Deng X."/>
            <person name="Dohmae N."/>
            <person name="Nealson K.H."/>
            <person name="Hashimoto K."/>
            <person name="Okamoto A."/>
        </authorList>
    </citation>
    <scope>NUCLEOTIDE SEQUENCE [LARGE SCALE GENOMIC DNA]</scope>
    <source>
        <strain evidence="3 4">IS5</strain>
    </source>
</reference>